<accession>A0AAU7DDT7</accession>
<dbReference type="InterPro" id="IPR036291">
    <property type="entry name" value="NAD(P)-bd_dom_sf"/>
</dbReference>
<dbReference type="PROSITE" id="PS00061">
    <property type="entry name" value="ADH_SHORT"/>
    <property type="match status" value="1"/>
</dbReference>
<evidence type="ECO:0000259" key="3">
    <source>
        <dbReference type="SMART" id="SM00822"/>
    </source>
</evidence>
<evidence type="ECO:0000313" key="4">
    <source>
        <dbReference type="EMBL" id="XBH15994.1"/>
    </source>
</evidence>
<dbReference type="NCBIfam" id="NF005559">
    <property type="entry name" value="PRK07231.1"/>
    <property type="match status" value="1"/>
</dbReference>
<evidence type="ECO:0000256" key="2">
    <source>
        <dbReference type="ARBA" id="ARBA00023002"/>
    </source>
</evidence>
<dbReference type="PANTHER" id="PTHR42760">
    <property type="entry name" value="SHORT-CHAIN DEHYDROGENASES/REDUCTASES FAMILY MEMBER"/>
    <property type="match status" value="1"/>
</dbReference>
<comment type="similarity">
    <text evidence="1">Belongs to the short-chain dehydrogenases/reductases (SDR) family.</text>
</comment>
<dbReference type="Pfam" id="PF13561">
    <property type="entry name" value="adh_short_C2"/>
    <property type="match status" value="1"/>
</dbReference>
<dbReference type="RefSeq" id="WP_348261225.1">
    <property type="nucleotide sequence ID" value="NZ_CP121196.1"/>
</dbReference>
<dbReference type="PANTHER" id="PTHR42760:SF115">
    <property type="entry name" value="3-OXOACYL-[ACYL-CARRIER-PROTEIN] REDUCTASE FABG"/>
    <property type="match status" value="1"/>
</dbReference>
<dbReference type="PRINTS" id="PR00081">
    <property type="entry name" value="GDHRDH"/>
</dbReference>
<dbReference type="SUPFAM" id="SSF51735">
    <property type="entry name" value="NAD(P)-binding Rossmann-fold domains"/>
    <property type="match status" value="1"/>
</dbReference>
<dbReference type="FunFam" id="3.40.50.720:FF:000084">
    <property type="entry name" value="Short-chain dehydrogenase reductase"/>
    <property type="match status" value="1"/>
</dbReference>
<proteinExistence type="inferred from homology"/>
<dbReference type="EMBL" id="CP121196">
    <property type="protein sequence ID" value="XBH15994.1"/>
    <property type="molecule type" value="Genomic_DNA"/>
</dbReference>
<organism evidence="4">
    <name type="scientific">Telmatobacter sp. DSM 110680</name>
    <dbReference type="NCBI Taxonomy" id="3036704"/>
    <lineage>
        <taxon>Bacteria</taxon>
        <taxon>Pseudomonadati</taxon>
        <taxon>Acidobacteriota</taxon>
        <taxon>Terriglobia</taxon>
        <taxon>Terriglobales</taxon>
        <taxon>Acidobacteriaceae</taxon>
        <taxon>Telmatobacter</taxon>
    </lineage>
</organism>
<dbReference type="InterPro" id="IPR002347">
    <property type="entry name" value="SDR_fam"/>
</dbReference>
<sequence length="258" mass="26800">MSQSLFDLTGRVAVVTGGTTGIGHAIARGLAEAGADVVPSSRRAEQVEKAAAEIEALGRRTLRVTSDVLDRSSLQALHDAVIQEFGKADILVNAAGVTYKAPTLETAEEDWSRVIETNLTGTLRACQIFGRTMVKAGYGRIVNIASLTTFVGFFQVAAYSASKAAVGSLTKVLAVELAKTGVNVNAIAPGMFPTDLNAKLITGTPRGEELHMRVPMGRFGKASELAGAAVFLASEAASYVTGEIVAVDGGFLASGVNQ</sequence>
<gene>
    <name evidence="4" type="ORF">P8935_15630</name>
</gene>
<name>A0AAU7DDT7_9BACT</name>
<feature type="domain" description="Ketoreductase" evidence="3">
    <location>
        <begin position="11"/>
        <end position="204"/>
    </location>
</feature>
<dbReference type="GO" id="GO:0047936">
    <property type="term" value="F:glucose 1-dehydrogenase [NAD(P)+] activity"/>
    <property type="evidence" value="ECO:0007669"/>
    <property type="project" value="UniProtKB-EC"/>
</dbReference>
<dbReference type="InterPro" id="IPR020904">
    <property type="entry name" value="Sc_DH/Rdtase_CS"/>
</dbReference>
<dbReference type="EC" id="1.1.1.47" evidence="4"/>
<dbReference type="InterPro" id="IPR057326">
    <property type="entry name" value="KR_dom"/>
</dbReference>
<evidence type="ECO:0000256" key="1">
    <source>
        <dbReference type="ARBA" id="ARBA00006484"/>
    </source>
</evidence>
<dbReference type="Gene3D" id="3.40.50.720">
    <property type="entry name" value="NAD(P)-binding Rossmann-like Domain"/>
    <property type="match status" value="1"/>
</dbReference>
<protein>
    <submittedName>
        <fullName evidence="4">Glucose 1-dehydrogenase</fullName>
        <ecNumber evidence="4">1.1.1.47</ecNumber>
    </submittedName>
</protein>
<keyword evidence="2 4" id="KW-0560">Oxidoreductase</keyword>
<dbReference type="SMART" id="SM00822">
    <property type="entry name" value="PKS_KR"/>
    <property type="match status" value="1"/>
</dbReference>
<dbReference type="PRINTS" id="PR00080">
    <property type="entry name" value="SDRFAMILY"/>
</dbReference>
<reference evidence="4" key="1">
    <citation type="submission" date="2023-03" db="EMBL/GenBank/DDBJ databases">
        <title>Edaphobacter sp.</title>
        <authorList>
            <person name="Huber K.J."/>
            <person name="Papendorf J."/>
            <person name="Pilke C."/>
            <person name="Bunk B."/>
            <person name="Sproeer C."/>
            <person name="Pester M."/>
        </authorList>
    </citation>
    <scope>NUCLEOTIDE SEQUENCE</scope>
    <source>
        <strain evidence="4">DSM 110680</strain>
    </source>
</reference>
<dbReference type="AlphaFoldDB" id="A0AAU7DDT7"/>